<proteinExistence type="predicted"/>
<accession>A0A382QYZ3</accession>
<evidence type="ECO:0000256" key="1">
    <source>
        <dbReference type="SAM" id="Phobius"/>
    </source>
</evidence>
<keyword evidence="1" id="KW-0472">Membrane</keyword>
<keyword evidence="1" id="KW-1133">Transmembrane helix</keyword>
<reference evidence="2" key="1">
    <citation type="submission" date="2018-05" db="EMBL/GenBank/DDBJ databases">
        <authorList>
            <person name="Lanie J.A."/>
            <person name="Ng W.-L."/>
            <person name="Kazmierczak K.M."/>
            <person name="Andrzejewski T.M."/>
            <person name="Davidsen T.M."/>
            <person name="Wayne K.J."/>
            <person name="Tettelin H."/>
            <person name="Glass J.I."/>
            <person name="Rusch D."/>
            <person name="Podicherti R."/>
            <person name="Tsui H.-C.T."/>
            <person name="Winkler M.E."/>
        </authorList>
    </citation>
    <scope>NUCLEOTIDE SEQUENCE</scope>
</reference>
<keyword evidence="1" id="KW-0812">Transmembrane</keyword>
<dbReference type="AlphaFoldDB" id="A0A382QYZ3"/>
<evidence type="ECO:0000313" key="2">
    <source>
        <dbReference type="EMBL" id="SVC90714.1"/>
    </source>
</evidence>
<feature type="non-terminal residue" evidence="2">
    <location>
        <position position="1"/>
    </location>
</feature>
<sequence length="88" mass="10062">SHAWAPYECYLLAGVVCFLTLITLWMIVNIDKMVINNKVMSIMLKLKTMEFWENENINNPIVRDKTRGALVIKPSLDSIPKLSARALL</sequence>
<name>A0A382QYZ3_9ZZZZ</name>
<organism evidence="2">
    <name type="scientific">marine metagenome</name>
    <dbReference type="NCBI Taxonomy" id="408172"/>
    <lineage>
        <taxon>unclassified sequences</taxon>
        <taxon>metagenomes</taxon>
        <taxon>ecological metagenomes</taxon>
    </lineage>
</organism>
<protein>
    <submittedName>
        <fullName evidence="2">Uncharacterized protein</fullName>
    </submittedName>
</protein>
<gene>
    <name evidence="2" type="ORF">METZ01_LOCUS343568</name>
</gene>
<feature type="transmembrane region" description="Helical" evidence="1">
    <location>
        <begin position="12"/>
        <end position="30"/>
    </location>
</feature>
<dbReference type="EMBL" id="UINC01117936">
    <property type="protein sequence ID" value="SVC90714.1"/>
    <property type="molecule type" value="Genomic_DNA"/>
</dbReference>